<feature type="transmembrane region" description="Helical" evidence="11">
    <location>
        <begin position="147"/>
        <end position="165"/>
    </location>
</feature>
<dbReference type="Gene3D" id="1.20.1530.10">
    <property type="entry name" value="Na+/H+ antiporter like domain"/>
    <property type="match status" value="1"/>
</dbReference>
<evidence type="ECO:0000256" key="5">
    <source>
        <dbReference type="ARBA" id="ARBA00022692"/>
    </source>
</evidence>
<dbReference type="HAMAP" id="MF_01844">
    <property type="entry name" value="NhaA"/>
    <property type="match status" value="1"/>
</dbReference>
<comment type="subcellular location">
    <subcellularLocation>
        <location evidence="1">Cell inner membrane</location>
        <topology evidence="1">Multi-pass membrane protein</topology>
    </subcellularLocation>
    <subcellularLocation>
        <location evidence="11">Cell membrane</location>
        <topology evidence="11">Multi-pass membrane protein</topology>
    </subcellularLocation>
</comment>
<dbReference type="AlphaFoldDB" id="A0A087VST7"/>
<comment type="similarity">
    <text evidence="11">Belongs to the NhaA Na(+)/H(+) (TC 2.A.33) antiporter family.</text>
</comment>
<feature type="transmembrane region" description="Helical" evidence="11">
    <location>
        <begin position="34"/>
        <end position="54"/>
    </location>
</feature>
<feature type="transmembrane region" description="Helical" evidence="11">
    <location>
        <begin position="350"/>
        <end position="372"/>
    </location>
</feature>
<keyword evidence="8 11" id="KW-0406">Ion transport</keyword>
<dbReference type="GO" id="GO:0006885">
    <property type="term" value="P:regulation of pH"/>
    <property type="evidence" value="ECO:0007669"/>
    <property type="project" value="InterPro"/>
</dbReference>
<sequence>MFARQTNPLRPIRHLVAKTWLHLCSTAQNDRSTALLMVSAAILGLVGANLPATLDTYQAISTWVPLHALDHLMPGLDLTVKEWVQDGMLTLFFLVIGLDLRQEMSTGTLRNPRQALTPMLAAIGGVIAPIGIYWAINHSDPTGLRGWAIPTATDVAFSLTALRILAPGTGAGRQSFLMTLAVFDDIIGVLLIAIGYSHLSQPWMLLPAMLCLGGWYLLMRMRRVLRPIALLAALGAWYGFLRAGIHPVLSGVALGLLTPGRSSLQGKESRAESLSRNLTPLSALLALPLFAFLSMGIPLRDFSPTWLTSPIFLGITIGLALGKPLGIMSVVLVCSRLGLRLPSGIRTVDLGAVAQLCGIGFTMSFLIADLAYSGTSHISMALVAVLAGSALSFLLAAVTIAFTKRETTSRG</sequence>
<dbReference type="InterPro" id="IPR023171">
    <property type="entry name" value="Na/H_antiporter_dom_sf"/>
</dbReference>
<dbReference type="HOGENOM" id="CLU_015803_0_0_11"/>
<feature type="transmembrane region" description="Helical" evidence="11">
    <location>
        <begin position="311"/>
        <end position="338"/>
    </location>
</feature>
<feature type="transmembrane region" description="Helical" evidence="11">
    <location>
        <begin position="202"/>
        <end position="219"/>
    </location>
</feature>
<dbReference type="Proteomes" id="UP000028569">
    <property type="component" value="Chromosome"/>
</dbReference>
<keyword evidence="10 11" id="KW-0739">Sodium transport</keyword>
<feature type="transmembrane region" description="Helical" evidence="11">
    <location>
        <begin position="177"/>
        <end position="196"/>
    </location>
</feature>
<comment type="function">
    <text evidence="11">Na(+)/H(+) antiporter that extrudes sodium in exchange for external protons.</text>
</comment>
<keyword evidence="13" id="KW-1185">Reference proteome</keyword>
<protein>
    <recommendedName>
        <fullName evidence="11">Na(+)/H(+) antiporter NhaA</fullName>
    </recommendedName>
    <alternativeName>
        <fullName evidence="11">Sodium/proton antiporter NhaA</fullName>
    </alternativeName>
</protein>
<keyword evidence="4 11" id="KW-1003">Cell membrane</keyword>
<comment type="catalytic activity">
    <reaction evidence="11">
        <text>Na(+)(in) + 2 H(+)(out) = Na(+)(out) + 2 H(+)(in)</text>
        <dbReference type="Rhea" id="RHEA:29251"/>
        <dbReference type="ChEBI" id="CHEBI:15378"/>
        <dbReference type="ChEBI" id="CHEBI:29101"/>
    </reaction>
</comment>
<dbReference type="GO" id="GO:0015385">
    <property type="term" value="F:sodium:proton antiporter activity"/>
    <property type="evidence" value="ECO:0007669"/>
    <property type="project" value="TreeGrafter"/>
</dbReference>
<keyword evidence="7 11" id="KW-0915">Sodium</keyword>
<dbReference type="EMBL" id="CP006018">
    <property type="protein sequence ID" value="AIC91425.1"/>
    <property type="molecule type" value="Genomic_DNA"/>
</dbReference>
<gene>
    <name evidence="11" type="primary">nhaA</name>
    <name evidence="12" type="ORF">BINDI_0139</name>
</gene>
<keyword evidence="6 11" id="KW-1133">Transmembrane helix</keyword>
<dbReference type="GO" id="GO:0005886">
    <property type="term" value="C:plasma membrane"/>
    <property type="evidence" value="ECO:0007669"/>
    <property type="project" value="UniProtKB-SubCell"/>
</dbReference>
<keyword evidence="3 11" id="KW-0050">Antiport</keyword>
<keyword evidence="5 11" id="KW-0812">Transmembrane</keyword>
<evidence type="ECO:0000256" key="8">
    <source>
        <dbReference type="ARBA" id="ARBA00023065"/>
    </source>
</evidence>
<keyword evidence="2 11" id="KW-0813">Transport</keyword>
<dbReference type="InterPro" id="IPR004670">
    <property type="entry name" value="NhaA"/>
</dbReference>
<evidence type="ECO:0000256" key="7">
    <source>
        <dbReference type="ARBA" id="ARBA00023053"/>
    </source>
</evidence>
<feature type="transmembrane region" description="Helical" evidence="11">
    <location>
        <begin position="278"/>
        <end position="299"/>
    </location>
</feature>
<proteinExistence type="inferred from homology"/>
<feature type="transmembrane region" description="Helical" evidence="11">
    <location>
        <begin position="115"/>
        <end position="135"/>
    </location>
</feature>
<evidence type="ECO:0000256" key="10">
    <source>
        <dbReference type="ARBA" id="ARBA00023201"/>
    </source>
</evidence>
<dbReference type="PANTHER" id="PTHR30341">
    <property type="entry name" value="SODIUM ION/PROTON ANTIPORTER NHAA-RELATED"/>
    <property type="match status" value="1"/>
</dbReference>
<evidence type="ECO:0000256" key="6">
    <source>
        <dbReference type="ARBA" id="ARBA00022989"/>
    </source>
</evidence>
<accession>A0A087VST7</accession>
<evidence type="ECO:0000256" key="11">
    <source>
        <dbReference type="HAMAP-Rule" id="MF_01844"/>
    </source>
</evidence>
<name>A0A087VST7_9BIFI</name>
<feature type="transmembrane region" description="Helical" evidence="11">
    <location>
        <begin position="378"/>
        <end position="402"/>
    </location>
</feature>
<evidence type="ECO:0000313" key="13">
    <source>
        <dbReference type="Proteomes" id="UP000028569"/>
    </source>
</evidence>
<evidence type="ECO:0000313" key="12">
    <source>
        <dbReference type="EMBL" id="AIC91425.1"/>
    </source>
</evidence>
<dbReference type="PANTHER" id="PTHR30341:SF0">
    <property type="entry name" value="NA(+)_H(+) ANTIPORTER NHAA"/>
    <property type="match status" value="1"/>
</dbReference>
<evidence type="ECO:0000256" key="1">
    <source>
        <dbReference type="ARBA" id="ARBA00004429"/>
    </source>
</evidence>
<dbReference type="RefSeq" id="WP_052109034.1">
    <property type="nucleotide sequence ID" value="NZ_CP006018.1"/>
</dbReference>
<evidence type="ECO:0000256" key="4">
    <source>
        <dbReference type="ARBA" id="ARBA00022475"/>
    </source>
</evidence>
<dbReference type="Pfam" id="PF06965">
    <property type="entry name" value="Na_H_antiport_1"/>
    <property type="match status" value="1"/>
</dbReference>
<reference evidence="12 13" key="1">
    <citation type="journal article" date="2014" name="Appl. Environ. Microbiol.">
        <title>Genomic encyclopedia of type strains of the genus Bifidobacterium.</title>
        <authorList>
            <person name="Milani C."/>
            <person name="Lugli G.A."/>
            <person name="Duranti S."/>
            <person name="Turroni F."/>
            <person name="Bottacini F."/>
            <person name="Mangifesta M."/>
            <person name="Sanchez B."/>
            <person name="Viappiani A."/>
            <person name="Mancabelli L."/>
            <person name="Taminiau B."/>
            <person name="Delcenserie V."/>
            <person name="Barrangou R."/>
            <person name="Margolles A."/>
            <person name="van Sinderen D."/>
            <person name="Ventura M."/>
        </authorList>
    </citation>
    <scope>NUCLEOTIDE SEQUENCE [LARGE SCALE GENOMIC DNA]</scope>
    <source>
        <strain evidence="12 13">LMG 11587</strain>
    </source>
</reference>
<evidence type="ECO:0000256" key="3">
    <source>
        <dbReference type="ARBA" id="ARBA00022449"/>
    </source>
</evidence>
<evidence type="ECO:0000256" key="9">
    <source>
        <dbReference type="ARBA" id="ARBA00023136"/>
    </source>
</evidence>
<dbReference type="KEGG" id="bii:BINDI_0139"/>
<dbReference type="OrthoDB" id="9808135at2"/>
<keyword evidence="9 11" id="KW-0472">Membrane</keyword>
<evidence type="ECO:0000256" key="2">
    <source>
        <dbReference type="ARBA" id="ARBA00022448"/>
    </source>
</evidence>
<organism evidence="12 13">
    <name type="scientific">Bifidobacterium [indicum] DSM 20214 = LMG 11587</name>
    <dbReference type="NCBI Taxonomy" id="1341694"/>
    <lineage>
        <taxon>Bacteria</taxon>
        <taxon>Bacillati</taxon>
        <taxon>Actinomycetota</taxon>
        <taxon>Actinomycetes</taxon>
        <taxon>Bifidobacteriales</taxon>
        <taxon>Bifidobacteriaceae</taxon>
        <taxon>Bifidobacterium</taxon>
    </lineage>
</organism>